<evidence type="ECO:0000313" key="8">
    <source>
        <dbReference type="EMBL" id="QCI59437.1"/>
    </source>
</evidence>
<dbReference type="FunFam" id="3.40.640.10:FF:000033">
    <property type="entry name" value="Aspartate aminotransferase"/>
    <property type="match status" value="1"/>
</dbReference>
<dbReference type="GO" id="GO:0030170">
    <property type="term" value="F:pyridoxal phosphate binding"/>
    <property type="evidence" value="ECO:0007669"/>
    <property type="project" value="InterPro"/>
</dbReference>
<evidence type="ECO:0000256" key="5">
    <source>
        <dbReference type="ARBA" id="ARBA00022898"/>
    </source>
</evidence>
<dbReference type="InterPro" id="IPR015424">
    <property type="entry name" value="PyrdxlP-dep_Trfase"/>
</dbReference>
<dbReference type="PANTHER" id="PTHR46383:SF3">
    <property type="entry name" value="ASPARTATE AMINOTRANSFERASE-RELATED"/>
    <property type="match status" value="1"/>
</dbReference>
<protein>
    <recommendedName>
        <fullName evidence="6">Aminotransferase</fullName>
        <ecNumber evidence="6">2.6.1.-</ecNumber>
    </recommendedName>
</protein>
<keyword evidence="3 6" id="KW-0032">Aminotransferase</keyword>
<dbReference type="PANTHER" id="PTHR46383">
    <property type="entry name" value="ASPARTATE AMINOTRANSFERASE"/>
    <property type="match status" value="1"/>
</dbReference>
<dbReference type="PROSITE" id="PS00105">
    <property type="entry name" value="AA_TRANSFER_CLASS_1"/>
    <property type="match status" value="1"/>
</dbReference>
<evidence type="ECO:0000313" key="9">
    <source>
        <dbReference type="Proteomes" id="UP000298642"/>
    </source>
</evidence>
<reference evidence="9" key="1">
    <citation type="submission" date="2018-12" db="EMBL/GenBank/DDBJ databases">
        <title>Dusodibacter welbiota gen. nov., sp. nov., isolated from human faeces and emended description of the Oscillibacter genus.</title>
        <authorList>
            <person name="Le Roy T."/>
            <person name="Van der Smissen P."/>
            <person name="Delzenne N."/>
            <person name="Muccioli G."/>
            <person name="Collet J.F."/>
            <person name="Cani P.D."/>
        </authorList>
    </citation>
    <scope>NUCLEOTIDE SEQUENCE [LARGE SCALE GENOMIC DNA]</scope>
    <source>
        <strain evidence="9">J115</strain>
    </source>
</reference>
<evidence type="ECO:0000256" key="4">
    <source>
        <dbReference type="ARBA" id="ARBA00022679"/>
    </source>
</evidence>
<dbReference type="KEGG" id="obj:EIO64_09620"/>
<sequence>MEQELRISQRAKQYPASGIRKMFDLAAQYPEAIKLTVGEPNFDTPQYIKDAAKRALDEGQTHYAPNAGTTELREAVAAKYRKQYWEGYTKDHVIITVGAMEGLFLAMMTLLDPGDEILVPDPCFPNYYGQASSIGARAVPVPTYEEYDYRIQAADIEKAVTPRTRAILLNSPCNPTGAVLTKEDILAIAKVAKTHDLWVLTDEPYDAIVYDGIQPYSMAQVPEMQDRVMVLNSFSKSYAMTGWRIGYLVAPEPGYIKKMAQLQEGVASCVSTFTQAAAVEALKSTACVDQMVADYTRRRDILVDGLNAIPGITCKKSAGSFYAFPNIKAFGKTSQAFAEELLENAGVVTVPGSAFGDMGEGYLRLVFANSDENLKEAVRRIADYVARAYPGIK</sequence>
<evidence type="ECO:0000256" key="3">
    <source>
        <dbReference type="ARBA" id="ARBA00022576"/>
    </source>
</evidence>
<dbReference type="InterPro" id="IPR050596">
    <property type="entry name" value="AspAT/PAT-like"/>
</dbReference>
<dbReference type="SUPFAM" id="SSF53383">
    <property type="entry name" value="PLP-dependent transferases"/>
    <property type="match status" value="1"/>
</dbReference>
<dbReference type="AlphaFoldDB" id="A0A4D7AYS6"/>
<comment type="cofactor">
    <cofactor evidence="1 6">
        <name>pyridoxal 5'-phosphate</name>
        <dbReference type="ChEBI" id="CHEBI:597326"/>
    </cofactor>
</comment>
<keyword evidence="5" id="KW-0663">Pyridoxal phosphate</keyword>
<dbReference type="InterPro" id="IPR004838">
    <property type="entry name" value="NHTrfase_class1_PyrdxlP-BS"/>
</dbReference>
<evidence type="ECO:0000259" key="7">
    <source>
        <dbReference type="Pfam" id="PF00155"/>
    </source>
</evidence>
<feature type="domain" description="Aminotransferase class I/classII large" evidence="7">
    <location>
        <begin position="32"/>
        <end position="381"/>
    </location>
</feature>
<dbReference type="InterPro" id="IPR004839">
    <property type="entry name" value="Aminotransferase_I/II_large"/>
</dbReference>
<accession>A0A4D7AYS6</accession>
<dbReference type="InterPro" id="IPR015422">
    <property type="entry name" value="PyrdxlP-dep_Trfase_small"/>
</dbReference>
<dbReference type="InterPro" id="IPR015421">
    <property type="entry name" value="PyrdxlP-dep_Trfase_major"/>
</dbReference>
<name>A0A4D7AYS6_9FIRM</name>
<evidence type="ECO:0000256" key="6">
    <source>
        <dbReference type="RuleBase" id="RU000481"/>
    </source>
</evidence>
<dbReference type="CDD" id="cd00609">
    <property type="entry name" value="AAT_like"/>
    <property type="match status" value="1"/>
</dbReference>
<gene>
    <name evidence="8" type="ORF">EIO64_09620</name>
</gene>
<dbReference type="Gene3D" id="3.90.1150.10">
    <property type="entry name" value="Aspartate Aminotransferase, domain 1"/>
    <property type="match status" value="1"/>
</dbReference>
<dbReference type="EMBL" id="CP034413">
    <property type="protein sequence ID" value="QCI59437.1"/>
    <property type="molecule type" value="Genomic_DNA"/>
</dbReference>
<proteinExistence type="inferred from homology"/>
<dbReference type="RefSeq" id="WP_136891274.1">
    <property type="nucleotide sequence ID" value="NZ_CP034413.3"/>
</dbReference>
<keyword evidence="4 6" id="KW-0808">Transferase</keyword>
<dbReference type="GeneID" id="89520743"/>
<dbReference type="Proteomes" id="UP000298642">
    <property type="component" value="Chromosome"/>
</dbReference>
<organism evidence="8 9">
    <name type="scientific">Dysosmobacter welbionis</name>
    <dbReference type="NCBI Taxonomy" id="2093857"/>
    <lineage>
        <taxon>Bacteria</taxon>
        <taxon>Bacillati</taxon>
        <taxon>Bacillota</taxon>
        <taxon>Clostridia</taxon>
        <taxon>Eubacteriales</taxon>
        <taxon>Oscillospiraceae</taxon>
        <taxon>Dysosmobacter</taxon>
    </lineage>
</organism>
<comment type="similarity">
    <text evidence="2 6">Belongs to the class-I pyridoxal-phosphate-dependent aminotransferase family.</text>
</comment>
<dbReference type="EC" id="2.6.1.-" evidence="6"/>
<dbReference type="Pfam" id="PF00155">
    <property type="entry name" value="Aminotran_1_2"/>
    <property type="match status" value="1"/>
</dbReference>
<dbReference type="Gene3D" id="3.40.640.10">
    <property type="entry name" value="Type I PLP-dependent aspartate aminotransferase-like (Major domain)"/>
    <property type="match status" value="1"/>
</dbReference>
<evidence type="ECO:0000256" key="1">
    <source>
        <dbReference type="ARBA" id="ARBA00001933"/>
    </source>
</evidence>
<dbReference type="GO" id="GO:0006520">
    <property type="term" value="P:amino acid metabolic process"/>
    <property type="evidence" value="ECO:0007669"/>
    <property type="project" value="InterPro"/>
</dbReference>
<keyword evidence="9" id="KW-1185">Reference proteome</keyword>
<evidence type="ECO:0000256" key="2">
    <source>
        <dbReference type="ARBA" id="ARBA00007441"/>
    </source>
</evidence>
<dbReference type="GO" id="GO:0008483">
    <property type="term" value="F:transaminase activity"/>
    <property type="evidence" value="ECO:0007669"/>
    <property type="project" value="UniProtKB-KW"/>
</dbReference>